<feature type="compositionally biased region" description="Polar residues" evidence="1">
    <location>
        <begin position="1"/>
        <end position="16"/>
    </location>
</feature>
<dbReference type="Gene3D" id="3.30.710.10">
    <property type="entry name" value="Potassium Channel Kv1.1, Chain A"/>
    <property type="match status" value="1"/>
</dbReference>
<dbReference type="Proteomes" id="UP001056012">
    <property type="component" value="Chromosome 4"/>
</dbReference>
<dbReference type="OrthoDB" id="3794120at2759"/>
<evidence type="ECO:0000313" key="2">
    <source>
        <dbReference type="EMBL" id="USP79019.1"/>
    </source>
</evidence>
<proteinExistence type="predicted"/>
<reference evidence="2" key="1">
    <citation type="submission" date="2021-12" db="EMBL/GenBank/DDBJ databases">
        <title>Curvularia clavata genome.</title>
        <authorList>
            <person name="Cao Y."/>
        </authorList>
    </citation>
    <scope>NUCLEOTIDE SEQUENCE</scope>
    <source>
        <strain evidence="2">Yc1106</strain>
    </source>
</reference>
<protein>
    <recommendedName>
        <fullName evidence="4">BTB domain-containing protein</fullName>
    </recommendedName>
</protein>
<dbReference type="AlphaFoldDB" id="A0A9Q8ZAI3"/>
<accession>A0A9Q8ZAI3</accession>
<dbReference type="InterPro" id="IPR011333">
    <property type="entry name" value="SKP1/BTB/POZ_sf"/>
</dbReference>
<dbReference type="VEuPathDB" id="FungiDB:yc1106_06293"/>
<keyword evidence="3" id="KW-1185">Reference proteome</keyword>
<sequence>MDQQSLSTPSATPSGDSTKEAISYEPPSPIVISSSSSEPDEFKPHQMLMQTPITIECGKNLSEKLTVHEELLCCHSRLLEQRFFAAKDMRQQYEQAKTLRDQMAAYVFPEVTKVQFEARSCEKRALPLIIRAYDSYPFPDHVKDIRKKIDEETGEQVRLKKVKARMLQTAIREEDWKVRIMYIDSRGVHAIIGELFGLLHRLNKQEIVSAREDPVRAAAQKRILLPGVEKNTAELVMQWVYQGKFECKNPQQLYNTLQLATQLGIEALSEICLTRLYNAAHDSIQNAMMTGITLKSLLGYGPGPSDNMVGVIFKHALQDHDTPQRIQDLVVHFLATELDTELWAKLKDLANHSITVQIIDAMLGYRQQVGKENPDDNSIKPEDDFTKYEHEEVHEASPIHLKDG</sequence>
<evidence type="ECO:0000256" key="1">
    <source>
        <dbReference type="SAM" id="MobiDB-lite"/>
    </source>
</evidence>
<dbReference type="SUPFAM" id="SSF54695">
    <property type="entry name" value="POZ domain"/>
    <property type="match status" value="1"/>
</dbReference>
<dbReference type="EMBL" id="CP089277">
    <property type="protein sequence ID" value="USP79019.1"/>
    <property type="molecule type" value="Genomic_DNA"/>
</dbReference>
<feature type="region of interest" description="Disordered" evidence="1">
    <location>
        <begin position="1"/>
        <end position="42"/>
    </location>
</feature>
<gene>
    <name evidence="2" type="ORF">yc1106_06293</name>
</gene>
<feature type="region of interest" description="Disordered" evidence="1">
    <location>
        <begin position="370"/>
        <end position="404"/>
    </location>
</feature>
<evidence type="ECO:0008006" key="4">
    <source>
        <dbReference type="Google" id="ProtNLM"/>
    </source>
</evidence>
<name>A0A9Q8ZAI3_CURCL</name>
<feature type="compositionally biased region" description="Basic and acidic residues" evidence="1">
    <location>
        <begin position="372"/>
        <end position="404"/>
    </location>
</feature>
<evidence type="ECO:0000313" key="3">
    <source>
        <dbReference type="Proteomes" id="UP001056012"/>
    </source>
</evidence>
<organism evidence="2 3">
    <name type="scientific">Curvularia clavata</name>
    <dbReference type="NCBI Taxonomy" id="95742"/>
    <lineage>
        <taxon>Eukaryota</taxon>
        <taxon>Fungi</taxon>
        <taxon>Dikarya</taxon>
        <taxon>Ascomycota</taxon>
        <taxon>Pezizomycotina</taxon>
        <taxon>Dothideomycetes</taxon>
        <taxon>Pleosporomycetidae</taxon>
        <taxon>Pleosporales</taxon>
        <taxon>Pleosporineae</taxon>
        <taxon>Pleosporaceae</taxon>
        <taxon>Curvularia</taxon>
    </lineage>
</organism>